<keyword evidence="3" id="KW-1185">Reference proteome</keyword>
<evidence type="ECO:0008006" key="4">
    <source>
        <dbReference type="Google" id="ProtNLM"/>
    </source>
</evidence>
<dbReference type="PANTHER" id="PTHR13345">
    <property type="entry name" value="MEDIATOR OF RNA POLYMERASE II TRANSCRIPTION SUBUNIT 10"/>
    <property type="match status" value="1"/>
</dbReference>
<comment type="caution">
    <text evidence="2">The sequence shown here is derived from an EMBL/GenBank/DDBJ whole genome shotgun (WGS) entry which is preliminary data.</text>
</comment>
<feature type="coiled-coil region" evidence="1">
    <location>
        <begin position="34"/>
        <end position="68"/>
    </location>
</feature>
<protein>
    <recommendedName>
        <fullName evidence="4">Prefoldin, alpha subunit</fullName>
    </recommendedName>
</protein>
<dbReference type="CDD" id="cd23158">
    <property type="entry name" value="Prefoldin_UXT"/>
    <property type="match status" value="1"/>
</dbReference>
<dbReference type="Pfam" id="PF02996">
    <property type="entry name" value="Prefoldin"/>
    <property type="match status" value="1"/>
</dbReference>
<dbReference type="SUPFAM" id="SSF46579">
    <property type="entry name" value="Prefoldin"/>
    <property type="match status" value="1"/>
</dbReference>
<reference evidence="2" key="1">
    <citation type="submission" date="2021-12" db="EMBL/GenBank/DDBJ databases">
        <title>Prjna785345.</title>
        <authorList>
            <person name="Rujirawat T."/>
            <person name="Krajaejun T."/>
        </authorList>
    </citation>
    <scope>NUCLEOTIDE SEQUENCE</scope>
    <source>
        <strain evidence="2">Pi057C3</strain>
    </source>
</reference>
<name>A0AAD5Q5S7_PYTIN</name>
<evidence type="ECO:0000313" key="3">
    <source>
        <dbReference type="Proteomes" id="UP001209570"/>
    </source>
</evidence>
<dbReference type="GO" id="GO:0045944">
    <property type="term" value="P:positive regulation of transcription by RNA polymerase II"/>
    <property type="evidence" value="ECO:0007669"/>
    <property type="project" value="TreeGrafter"/>
</dbReference>
<evidence type="ECO:0000256" key="1">
    <source>
        <dbReference type="SAM" id="Coils"/>
    </source>
</evidence>
<dbReference type="Gene3D" id="1.10.287.370">
    <property type="match status" value="1"/>
</dbReference>
<gene>
    <name evidence="2" type="ORF">P43SY_008823</name>
</gene>
<keyword evidence="1" id="KW-0175">Coiled coil</keyword>
<dbReference type="InterPro" id="IPR004127">
    <property type="entry name" value="Prefoldin_subunit_alpha"/>
</dbReference>
<dbReference type="AlphaFoldDB" id="A0AAD5Q5S7"/>
<accession>A0AAD5Q5S7</accession>
<dbReference type="InterPro" id="IPR009053">
    <property type="entry name" value="Prefoldin"/>
</dbReference>
<evidence type="ECO:0000313" key="2">
    <source>
        <dbReference type="EMBL" id="KAJ0399626.1"/>
    </source>
</evidence>
<dbReference type="GO" id="GO:0003712">
    <property type="term" value="F:transcription coregulator activity"/>
    <property type="evidence" value="ECO:0007669"/>
    <property type="project" value="TreeGrafter"/>
</dbReference>
<dbReference type="Proteomes" id="UP001209570">
    <property type="component" value="Unassembled WGS sequence"/>
</dbReference>
<dbReference type="GO" id="GO:0016592">
    <property type="term" value="C:mediator complex"/>
    <property type="evidence" value="ECO:0007669"/>
    <property type="project" value="TreeGrafter"/>
</dbReference>
<organism evidence="2 3">
    <name type="scientific">Pythium insidiosum</name>
    <name type="common">Pythiosis disease agent</name>
    <dbReference type="NCBI Taxonomy" id="114742"/>
    <lineage>
        <taxon>Eukaryota</taxon>
        <taxon>Sar</taxon>
        <taxon>Stramenopiles</taxon>
        <taxon>Oomycota</taxon>
        <taxon>Peronosporomycetes</taxon>
        <taxon>Pythiales</taxon>
        <taxon>Pythiaceae</taxon>
        <taxon>Pythium</taxon>
    </lineage>
</organism>
<proteinExistence type="predicted"/>
<dbReference type="PANTHER" id="PTHR13345:SF9">
    <property type="entry name" value="PROTEIN UXT"/>
    <property type="match status" value="1"/>
</dbReference>
<dbReference type="EMBL" id="JAKCXM010000176">
    <property type="protein sequence ID" value="KAJ0399626.1"/>
    <property type="molecule type" value="Genomic_DNA"/>
</dbReference>
<sequence length="165" mass="18476">MMASSLAAATATDDTATAVQKYGAFVEDVLKPQLQASLAQRDALSAEIREYEELLAFLRDEQQRQQHEQAASAADSKPSPLHMLMDLGQRFQVRAKVADPSRIIVDIGLNFHVEMTLPEAERFVTGHLTHLEGKRRTWQEKAQEISRHVTLVLEAIQKLATLQQS</sequence>